<dbReference type="Gene3D" id="1.10.340.30">
    <property type="entry name" value="Hypothetical protein, domain 2"/>
    <property type="match status" value="1"/>
</dbReference>
<proteinExistence type="predicted"/>
<dbReference type="InterPro" id="IPR011257">
    <property type="entry name" value="DNA_glycosylase"/>
</dbReference>
<evidence type="ECO:0000256" key="1">
    <source>
        <dbReference type="PIRSR" id="PIRSR605019-1"/>
    </source>
</evidence>
<dbReference type="Proteomes" id="UP000318148">
    <property type="component" value="Unassembled WGS sequence"/>
</dbReference>
<dbReference type="GO" id="GO:0046872">
    <property type="term" value="F:metal ion binding"/>
    <property type="evidence" value="ECO:0007669"/>
    <property type="project" value="UniProtKB-KW"/>
</dbReference>
<dbReference type="PANTHER" id="PTHR30037">
    <property type="entry name" value="DNA-3-METHYLADENINE GLYCOSYLASE 1"/>
    <property type="match status" value="1"/>
</dbReference>
<reference evidence="2 3" key="1">
    <citation type="submission" date="2019-02" db="EMBL/GenBank/DDBJ databases">
        <title>Prokaryotic population dynamics and viral predation in marine succession experiment using metagenomics: the confinement effect.</title>
        <authorList>
            <person name="Haro-Moreno J.M."/>
            <person name="Rodriguez-Valera F."/>
            <person name="Lopez-Perez M."/>
        </authorList>
    </citation>
    <scope>NUCLEOTIDE SEQUENCE [LARGE SCALE GENOMIC DNA]</scope>
    <source>
        <strain evidence="2">MED-G169</strain>
    </source>
</reference>
<dbReference type="PANTHER" id="PTHR30037:SF4">
    <property type="entry name" value="DNA-3-METHYLADENINE GLYCOSYLASE I"/>
    <property type="match status" value="1"/>
</dbReference>
<dbReference type="SUPFAM" id="SSF48150">
    <property type="entry name" value="DNA-glycosylase"/>
    <property type="match status" value="1"/>
</dbReference>
<name>A0A520LPD4_9GAMM</name>
<comment type="caution">
    <text evidence="2">The sequence shown here is derived from an EMBL/GenBank/DDBJ whole genome shotgun (WGS) entry which is preliminary data.</text>
</comment>
<gene>
    <name evidence="2" type="ORF">EVB02_00310</name>
</gene>
<keyword evidence="1" id="KW-0479">Metal-binding</keyword>
<dbReference type="EMBL" id="SHBO01000002">
    <property type="protein sequence ID" value="RZO08699.1"/>
    <property type="molecule type" value="Genomic_DNA"/>
</dbReference>
<organism evidence="2 3">
    <name type="scientific">SAR92 clade bacterium</name>
    <dbReference type="NCBI Taxonomy" id="2315479"/>
    <lineage>
        <taxon>Bacteria</taxon>
        <taxon>Pseudomonadati</taxon>
        <taxon>Pseudomonadota</taxon>
        <taxon>Gammaproteobacteria</taxon>
        <taxon>Cellvibrionales</taxon>
        <taxon>Porticoccaceae</taxon>
        <taxon>SAR92 clade</taxon>
    </lineage>
</organism>
<feature type="binding site" evidence="1">
    <location>
        <position position="20"/>
    </location>
    <ligand>
        <name>Zn(2+)</name>
        <dbReference type="ChEBI" id="CHEBI:29105"/>
    </ligand>
</feature>
<dbReference type="InterPro" id="IPR052891">
    <property type="entry name" value="DNA-3mA_glycosylase"/>
</dbReference>
<feature type="binding site" evidence="1">
    <location>
        <position position="182"/>
    </location>
    <ligand>
        <name>Zn(2+)</name>
        <dbReference type="ChEBI" id="CHEBI:29105"/>
    </ligand>
</feature>
<dbReference type="GO" id="GO:0008725">
    <property type="term" value="F:DNA-3-methyladenine glycosylase activity"/>
    <property type="evidence" value="ECO:0007669"/>
    <property type="project" value="InterPro"/>
</dbReference>
<sequence>MEPKRCAWCDLKSKLYVDYHDKEWGVPCRDDRKLFEFIVLEGAQAGLSWLTILNKREAYKKAFDNFNYDKVSLYDSSDLERLLNDPGIVRNKLKIKSAITNAIAFKNIVLTHGSFSNYIWGFVNYKPIKRDWSKDNFAPASTSLSSLISQDMRKKGFKFFGPTICYAFMQAMGLVDDHEPSCYKFSSTQGRV</sequence>
<feature type="binding site" evidence="1">
    <location>
        <position position="178"/>
    </location>
    <ligand>
        <name>Zn(2+)</name>
        <dbReference type="ChEBI" id="CHEBI:29105"/>
    </ligand>
</feature>
<dbReference type="Pfam" id="PF03352">
    <property type="entry name" value="Adenine_glyco"/>
    <property type="match status" value="1"/>
</dbReference>
<dbReference type="GO" id="GO:0006284">
    <property type="term" value="P:base-excision repair"/>
    <property type="evidence" value="ECO:0007669"/>
    <property type="project" value="InterPro"/>
</dbReference>
<evidence type="ECO:0000313" key="2">
    <source>
        <dbReference type="EMBL" id="RZO08699.1"/>
    </source>
</evidence>
<dbReference type="InterPro" id="IPR005019">
    <property type="entry name" value="Adenine_glyco"/>
</dbReference>
<feature type="binding site" evidence="1">
    <location>
        <position position="6"/>
    </location>
    <ligand>
        <name>Zn(2+)</name>
        <dbReference type="ChEBI" id="CHEBI:29105"/>
    </ligand>
</feature>
<keyword evidence="1" id="KW-0862">Zinc</keyword>
<evidence type="ECO:0000313" key="3">
    <source>
        <dbReference type="Proteomes" id="UP000318148"/>
    </source>
</evidence>
<dbReference type="AlphaFoldDB" id="A0A520LPD4"/>
<protein>
    <submittedName>
        <fullName evidence="2">DNA-3-methyladenine glycosylase I</fullName>
    </submittedName>
</protein>
<accession>A0A520LPD4</accession>